<evidence type="ECO:0000256" key="3">
    <source>
        <dbReference type="HAMAP-Rule" id="MF_01385"/>
    </source>
</evidence>
<dbReference type="Gene3D" id="1.10.4190.10">
    <property type="entry name" value="Urease accessory protein UreF"/>
    <property type="match status" value="1"/>
</dbReference>
<dbReference type="PANTHER" id="PTHR33620:SF1">
    <property type="entry name" value="UREASE ACCESSORY PROTEIN F"/>
    <property type="match status" value="1"/>
</dbReference>
<sequence length="227" mass="24281">MADLLRLLQFGDSALPIGGFSFSSGLETATEIGLVHNVETLEAFLDAALRISASGDGVGLVCAFRALEAQDLDALSAVDEEINARKLNEETRLMSVRMGRKLVELSAHVVGDPINVEWLGRIRDGRTPGTHPASLAATSAGVGIRSDEEAFALLNYSLATAILGAALRLMRVSFVETQSILWRSMEKVPEAYAAIEGATLDDMAGFAPVTDILAALHVKGHLRMFMN</sequence>
<keyword evidence="5" id="KW-1185">Reference proteome</keyword>
<keyword evidence="1 3" id="KW-0996">Nickel insertion</keyword>
<dbReference type="HAMAP" id="MF_01385">
    <property type="entry name" value="UreF"/>
    <property type="match status" value="1"/>
</dbReference>
<evidence type="ECO:0000256" key="1">
    <source>
        <dbReference type="ARBA" id="ARBA00022988"/>
    </source>
</evidence>
<comment type="subunit">
    <text evidence="3">UreD, UreF and UreG form a complex that acts as a GTP-hydrolysis-dependent molecular chaperone, activating the urease apoprotein by helping to assemble the nickel containing metallocenter of UreC. The UreE protein probably delivers the nickel.</text>
</comment>
<reference evidence="4 5" key="1">
    <citation type="submission" date="2018-10" db="EMBL/GenBank/DDBJ databases">
        <title>Genomic Encyclopedia of Archaeal and Bacterial Type Strains, Phase II (KMG-II): from individual species to whole genera.</title>
        <authorList>
            <person name="Goeker M."/>
        </authorList>
    </citation>
    <scope>NUCLEOTIDE SEQUENCE [LARGE SCALE GENOMIC DNA]</scope>
    <source>
        <strain evidence="4 5">DSM 235</strain>
    </source>
</reference>
<dbReference type="GO" id="GO:0005737">
    <property type="term" value="C:cytoplasm"/>
    <property type="evidence" value="ECO:0007669"/>
    <property type="project" value="UniProtKB-SubCell"/>
</dbReference>
<dbReference type="GO" id="GO:0016151">
    <property type="term" value="F:nickel cation binding"/>
    <property type="evidence" value="ECO:0007669"/>
    <property type="project" value="UniProtKB-UniRule"/>
</dbReference>
<evidence type="ECO:0000256" key="2">
    <source>
        <dbReference type="ARBA" id="ARBA00023186"/>
    </source>
</evidence>
<keyword evidence="3" id="KW-0963">Cytoplasm</keyword>
<dbReference type="EMBL" id="RBXL01000001">
    <property type="protein sequence ID" value="RKT47357.1"/>
    <property type="molecule type" value="Genomic_DNA"/>
</dbReference>
<dbReference type="AlphaFoldDB" id="A0A495VFY9"/>
<name>A0A495VFY9_9GAMM</name>
<comment type="caution">
    <text evidence="4">The sequence shown here is derived from an EMBL/GenBank/DDBJ whole genome shotgun (WGS) entry which is preliminary data.</text>
</comment>
<keyword evidence="2 3" id="KW-0143">Chaperone</keyword>
<accession>A0A495VFY9</accession>
<dbReference type="PIRSF" id="PIRSF009467">
    <property type="entry name" value="Ureas_acces_UreF"/>
    <property type="match status" value="1"/>
</dbReference>
<dbReference type="InterPro" id="IPR002639">
    <property type="entry name" value="UreF"/>
</dbReference>
<comment type="similarity">
    <text evidence="3">Belongs to the UreF family.</text>
</comment>
<dbReference type="PANTHER" id="PTHR33620">
    <property type="entry name" value="UREASE ACCESSORY PROTEIN F"/>
    <property type="match status" value="1"/>
</dbReference>
<comment type="subcellular location">
    <subcellularLocation>
        <location evidence="3">Cytoplasm</location>
    </subcellularLocation>
</comment>
<evidence type="ECO:0000313" key="5">
    <source>
        <dbReference type="Proteomes" id="UP000274556"/>
    </source>
</evidence>
<evidence type="ECO:0000313" key="4">
    <source>
        <dbReference type="EMBL" id="RKT47357.1"/>
    </source>
</evidence>
<proteinExistence type="inferred from homology"/>
<dbReference type="InterPro" id="IPR038277">
    <property type="entry name" value="UreF_sf"/>
</dbReference>
<dbReference type="Proteomes" id="UP000274556">
    <property type="component" value="Unassembled WGS sequence"/>
</dbReference>
<dbReference type="Pfam" id="PF01730">
    <property type="entry name" value="UreF"/>
    <property type="match status" value="1"/>
</dbReference>
<gene>
    <name evidence="3" type="primary">ureF</name>
    <name evidence="4" type="ORF">BDD21_4924</name>
</gene>
<protein>
    <recommendedName>
        <fullName evidence="3">Urease accessory protein UreF</fullName>
    </recommendedName>
</protein>
<comment type="function">
    <text evidence="3">Required for maturation of urease via the functional incorporation of the urease nickel metallocenter.</text>
</comment>
<organism evidence="4 5">
    <name type="scientific">Thiocapsa rosea</name>
    <dbReference type="NCBI Taxonomy" id="69360"/>
    <lineage>
        <taxon>Bacteria</taxon>
        <taxon>Pseudomonadati</taxon>
        <taxon>Pseudomonadota</taxon>
        <taxon>Gammaproteobacteria</taxon>
        <taxon>Chromatiales</taxon>
        <taxon>Chromatiaceae</taxon>
        <taxon>Thiocapsa</taxon>
    </lineage>
</organism>